<dbReference type="Proteomes" id="UP000015103">
    <property type="component" value="Unassembled WGS sequence"/>
</dbReference>
<evidence type="ECO:0000256" key="1">
    <source>
        <dbReference type="SAM" id="MobiDB-lite"/>
    </source>
</evidence>
<dbReference type="EMBL" id="ACPB03006649">
    <property type="status" value="NOT_ANNOTATED_CDS"/>
    <property type="molecule type" value="Genomic_DNA"/>
</dbReference>
<feature type="compositionally biased region" description="Basic and acidic residues" evidence="1">
    <location>
        <begin position="366"/>
        <end position="405"/>
    </location>
</feature>
<feature type="compositionally biased region" description="Basic and acidic residues" evidence="1">
    <location>
        <begin position="431"/>
        <end position="442"/>
    </location>
</feature>
<feature type="compositionally biased region" description="Acidic residues" evidence="1">
    <location>
        <begin position="162"/>
        <end position="182"/>
    </location>
</feature>
<dbReference type="EnsemblMetazoa" id="RPRC004994-RA">
    <property type="protein sequence ID" value="RPRC004994-PA"/>
    <property type="gene ID" value="RPRC004994"/>
</dbReference>
<organism evidence="2 3">
    <name type="scientific">Rhodnius prolixus</name>
    <name type="common">Triatomid bug</name>
    <dbReference type="NCBI Taxonomy" id="13249"/>
    <lineage>
        <taxon>Eukaryota</taxon>
        <taxon>Metazoa</taxon>
        <taxon>Ecdysozoa</taxon>
        <taxon>Arthropoda</taxon>
        <taxon>Hexapoda</taxon>
        <taxon>Insecta</taxon>
        <taxon>Pterygota</taxon>
        <taxon>Neoptera</taxon>
        <taxon>Paraneoptera</taxon>
        <taxon>Hemiptera</taxon>
        <taxon>Heteroptera</taxon>
        <taxon>Panheteroptera</taxon>
        <taxon>Cimicomorpha</taxon>
        <taxon>Reduviidae</taxon>
        <taxon>Triatominae</taxon>
        <taxon>Rhodnius</taxon>
    </lineage>
</organism>
<accession>T1HLS0</accession>
<reference evidence="2" key="1">
    <citation type="submission" date="2015-05" db="UniProtKB">
        <authorList>
            <consortium name="EnsemblMetazoa"/>
        </authorList>
    </citation>
    <scope>IDENTIFICATION</scope>
</reference>
<dbReference type="HOGENOM" id="CLU_552449_0_0_1"/>
<feature type="compositionally biased region" description="Basic and acidic residues" evidence="1">
    <location>
        <begin position="454"/>
        <end position="470"/>
    </location>
</feature>
<dbReference type="VEuPathDB" id="VectorBase:RPRC004994"/>
<keyword evidence="3" id="KW-1185">Reference proteome</keyword>
<dbReference type="EMBL" id="ACPB03006651">
    <property type="status" value="NOT_ANNOTATED_CDS"/>
    <property type="molecule type" value="Genomic_DNA"/>
</dbReference>
<sequence length="494" mass="55013">MKPIFPPTNCDVSSSHETSRKIQPNLILCIIELSIDYRTILATTDFHHTMVTQIKTTTKVRMLACNVVEQWLAVVKAVAPQAHSGAIMHPDVIEVSSQEIMAVTSNKSHSSSTTSGVNKHLEQAPLDHNIPVYKITIRDGKKVLAEVISSDRNNVPQVDSVMETEEVEDEDEEEEEEEDEETIEVVPTSEPGTLTITTVSSGQSLLTAPAVTHPTEITSKESVPVVKEVEAVAPAKKTIRKTSRSSSEEIVSPKAEPAQRKTAELKKLPQKKRVEKRAASPDYEPKSKIAKDKKKGISPDKKPKLEMKFKERSSKEKLNKEHKQQEDKDRAVLSKLITPSLEGIGKIPKKSDKKKEDENNTAATALDKEKKKTTPVEPPKKLPPKDPKKYNISIETRKGGEERPKTVKTFNSKFRSTGLEEPPPPPRAIKKVNDKKEDDEKKSLKRTSPVKEIQVPEKKSKDKEDEKLDKIASSPAAKPKSKIKTKEASFLVPP</sequence>
<feature type="compositionally biased region" description="Basic and acidic residues" evidence="1">
    <location>
        <begin position="257"/>
        <end position="267"/>
    </location>
</feature>
<name>T1HLS0_RHOPR</name>
<feature type="compositionally biased region" description="Basic and acidic residues" evidence="1">
    <location>
        <begin position="349"/>
        <end position="358"/>
    </location>
</feature>
<dbReference type="EMBL" id="ACPB03006650">
    <property type="status" value="NOT_ANNOTATED_CDS"/>
    <property type="molecule type" value="Genomic_DNA"/>
</dbReference>
<feature type="region of interest" description="Disordered" evidence="1">
    <location>
        <begin position="235"/>
        <end position="494"/>
    </location>
</feature>
<dbReference type="STRING" id="13249.T1HLS0"/>
<evidence type="ECO:0000313" key="2">
    <source>
        <dbReference type="EnsemblMetazoa" id="RPRC004994-PA"/>
    </source>
</evidence>
<dbReference type="EMBL" id="ACPB03006652">
    <property type="status" value="NOT_ANNOTATED_CDS"/>
    <property type="molecule type" value="Genomic_DNA"/>
</dbReference>
<dbReference type="AlphaFoldDB" id="T1HLS0"/>
<proteinExistence type="predicted"/>
<dbReference type="InParanoid" id="T1HLS0"/>
<feature type="compositionally biased region" description="Basic and acidic residues" evidence="1">
    <location>
        <begin position="276"/>
        <end position="332"/>
    </location>
</feature>
<feature type="region of interest" description="Disordered" evidence="1">
    <location>
        <begin position="157"/>
        <end position="182"/>
    </location>
</feature>
<evidence type="ECO:0000313" key="3">
    <source>
        <dbReference type="Proteomes" id="UP000015103"/>
    </source>
</evidence>
<protein>
    <submittedName>
        <fullName evidence="2">Uncharacterized protein</fullName>
    </submittedName>
</protein>